<gene>
    <name evidence="3" type="ordered locus">AXX17_At3g19600</name>
</gene>
<protein>
    <submittedName>
        <fullName evidence="3">Uncharacterized protein</fullName>
    </submittedName>
</protein>
<accession>A0A178VDV5</accession>
<dbReference type="PANTHER" id="PTHR15907">
    <property type="entry name" value="DUF614 FAMILY PROTEIN-RELATED"/>
    <property type="match status" value="1"/>
</dbReference>
<dbReference type="AlphaFoldDB" id="A0A178VDV5"/>
<reference evidence="4" key="1">
    <citation type="journal article" date="2016" name="Proc. Natl. Acad. Sci. U.S.A.">
        <title>Chromosome-level assembly of Arabidopsis thaliana Ler reveals the extent of translocation and inversion polymorphisms.</title>
        <authorList>
            <person name="Zapata L."/>
            <person name="Ding J."/>
            <person name="Willing E.M."/>
            <person name="Hartwig B."/>
            <person name="Bezdan D."/>
            <person name="Jiao W.B."/>
            <person name="Patel V."/>
            <person name="Velikkakam James G."/>
            <person name="Koornneef M."/>
            <person name="Ossowski S."/>
            <person name="Schneeberger K."/>
        </authorList>
    </citation>
    <scope>NUCLEOTIDE SEQUENCE [LARGE SCALE GENOMIC DNA]</scope>
    <source>
        <strain evidence="4">cv. Landsberg erecta</strain>
    </source>
</reference>
<evidence type="ECO:0000256" key="2">
    <source>
        <dbReference type="SAM" id="Phobius"/>
    </source>
</evidence>
<keyword evidence="2" id="KW-0472">Membrane</keyword>
<proteinExistence type="predicted"/>
<dbReference type="InterPro" id="IPR006461">
    <property type="entry name" value="PLAC_motif_containing"/>
</dbReference>
<dbReference type="Proteomes" id="UP000078284">
    <property type="component" value="Chromosome 3"/>
</dbReference>
<evidence type="ECO:0000313" key="3">
    <source>
        <dbReference type="EMBL" id="OAP03082.1"/>
    </source>
</evidence>
<dbReference type="Pfam" id="PF04749">
    <property type="entry name" value="PLAC8"/>
    <property type="match status" value="1"/>
</dbReference>
<comment type="caution">
    <text evidence="3">The sequence shown here is derived from an EMBL/GenBank/DDBJ whole genome shotgun (WGS) entry which is preliminary data.</text>
</comment>
<feature type="region of interest" description="Disordered" evidence="1">
    <location>
        <begin position="1"/>
        <end position="34"/>
    </location>
</feature>
<dbReference type="ExpressionAtlas" id="A0A178VDV5">
    <property type="expression patterns" value="baseline and differential"/>
</dbReference>
<feature type="transmembrane region" description="Helical" evidence="2">
    <location>
        <begin position="96"/>
        <end position="115"/>
    </location>
</feature>
<organism evidence="3 4">
    <name type="scientific">Arabidopsis thaliana</name>
    <name type="common">Mouse-ear cress</name>
    <dbReference type="NCBI Taxonomy" id="3702"/>
    <lineage>
        <taxon>Eukaryota</taxon>
        <taxon>Viridiplantae</taxon>
        <taxon>Streptophyta</taxon>
        <taxon>Embryophyta</taxon>
        <taxon>Tracheophyta</taxon>
        <taxon>Spermatophyta</taxon>
        <taxon>Magnoliopsida</taxon>
        <taxon>eudicotyledons</taxon>
        <taxon>Gunneridae</taxon>
        <taxon>Pentapetalae</taxon>
        <taxon>rosids</taxon>
        <taxon>malvids</taxon>
        <taxon>Brassicales</taxon>
        <taxon>Brassicaceae</taxon>
        <taxon>Camelineae</taxon>
        <taxon>Arabidopsis</taxon>
    </lineage>
</organism>
<keyword evidence="2" id="KW-0812">Transmembrane</keyword>
<name>A0A178VDV5_ARATH</name>
<evidence type="ECO:0000256" key="1">
    <source>
        <dbReference type="SAM" id="MobiDB-lite"/>
    </source>
</evidence>
<feature type="compositionally biased region" description="Polar residues" evidence="1">
    <location>
        <begin position="1"/>
        <end position="24"/>
    </location>
</feature>
<dbReference type="EMBL" id="LUHQ01000003">
    <property type="protein sequence ID" value="OAP03082.1"/>
    <property type="molecule type" value="Genomic_DNA"/>
</dbReference>
<keyword evidence="2" id="KW-1133">Transmembrane helix</keyword>
<sequence length="185" mass="20240">MGRPVGQTNQAQPSVQHTASPSNKVHSHNGGIGKPANIPTGIPVNYQQTQNQWSSQLFDCMNDSENAVITLIAPCVTFGQIAEIVDEGATPCATAGLLYGALFFTGASFVYSYMFRARIRKKFGLPDAPAPDWITHLVCMPFALCQEYRELKHHGFDPILGWAGNVQQAQQQEMMTPPTGQRMMG</sequence>
<evidence type="ECO:0000313" key="4">
    <source>
        <dbReference type="Proteomes" id="UP000078284"/>
    </source>
</evidence>
<dbReference type="NCBIfam" id="TIGR01571">
    <property type="entry name" value="A_thal_Cys_rich"/>
    <property type="match status" value="1"/>
</dbReference>